<evidence type="ECO:0000313" key="1">
    <source>
        <dbReference type="EMBL" id="QGY32331.1"/>
    </source>
</evidence>
<sequence length="74" mass="8521">MGDFERIFGAGKSVESMIDGINQDYFHEALINNSKRTFKSYKEASEWARKNPGKVIIKSQWGEGYEEKWPSSSE</sequence>
<geneLocation type="plasmid" evidence="2">
    <name>pne1b</name>
</geneLocation>
<protein>
    <submittedName>
        <fullName evidence="1">Uncharacterized protein</fullName>
    </submittedName>
</protein>
<evidence type="ECO:0000313" key="2">
    <source>
        <dbReference type="Proteomes" id="UP000502005"/>
    </source>
</evidence>
<name>A0A6B9G3W0_PANCY</name>
<dbReference type="AlphaFoldDB" id="A0A6B9G3W0"/>
<dbReference type="EMBL" id="CP024770">
    <property type="protein sequence ID" value="QGY32331.1"/>
    <property type="molecule type" value="Genomic_DNA"/>
</dbReference>
<reference evidence="1 2" key="1">
    <citation type="submission" date="2017-11" db="EMBL/GenBank/DDBJ databases">
        <title>Genome sequence of Pantoea cypripedii NE1.</title>
        <authorList>
            <person name="Nascimento F.X."/>
        </authorList>
    </citation>
    <scope>NUCLEOTIDE SEQUENCE [LARGE SCALE GENOMIC DNA]</scope>
    <source>
        <strain evidence="1 2">NE1</strain>
        <plasmid evidence="2">pne1b</plasmid>
    </source>
</reference>
<organism evidence="1 2">
    <name type="scientific">Pantoea cypripedii</name>
    <name type="common">Pectobacterium cypripedii</name>
    <name type="synonym">Erwinia cypripedii</name>
    <dbReference type="NCBI Taxonomy" id="55209"/>
    <lineage>
        <taxon>Bacteria</taxon>
        <taxon>Pseudomonadati</taxon>
        <taxon>Pseudomonadota</taxon>
        <taxon>Gammaproteobacteria</taxon>
        <taxon>Enterobacterales</taxon>
        <taxon>Erwiniaceae</taxon>
        <taxon>Pantoea</taxon>
    </lineage>
</organism>
<accession>A0A6B9G3W0</accession>
<dbReference type="RefSeq" id="WP_208718222.1">
    <property type="nucleotide sequence ID" value="NZ_CP024770.1"/>
</dbReference>
<keyword evidence="1" id="KW-0614">Plasmid</keyword>
<gene>
    <name evidence="1" type="ORF">CUN67_25430</name>
</gene>
<proteinExistence type="predicted"/>
<dbReference type="Proteomes" id="UP000502005">
    <property type="component" value="Plasmid pNE1B"/>
</dbReference>